<organism evidence="1 2">
    <name type="scientific">Cetraspora pellucida</name>
    <dbReference type="NCBI Taxonomy" id="1433469"/>
    <lineage>
        <taxon>Eukaryota</taxon>
        <taxon>Fungi</taxon>
        <taxon>Fungi incertae sedis</taxon>
        <taxon>Mucoromycota</taxon>
        <taxon>Glomeromycotina</taxon>
        <taxon>Glomeromycetes</taxon>
        <taxon>Diversisporales</taxon>
        <taxon>Gigasporaceae</taxon>
        <taxon>Cetraspora</taxon>
    </lineage>
</organism>
<evidence type="ECO:0000313" key="1">
    <source>
        <dbReference type="EMBL" id="CAG8472648.1"/>
    </source>
</evidence>
<gene>
    <name evidence="1" type="ORF">CPELLU_LOCUS1146</name>
</gene>
<dbReference type="Proteomes" id="UP000789759">
    <property type="component" value="Unassembled WGS sequence"/>
</dbReference>
<dbReference type="EMBL" id="CAJVQA010000399">
    <property type="protein sequence ID" value="CAG8472648.1"/>
    <property type="molecule type" value="Genomic_DNA"/>
</dbReference>
<dbReference type="AlphaFoldDB" id="A0A9N8Z6L6"/>
<protein>
    <submittedName>
        <fullName evidence="1">20116_t:CDS:1</fullName>
    </submittedName>
</protein>
<sequence length="108" mass="13032">MIRRAGILINVFAEMNLKNEKRGEVKNSLATTKFEYRGKSESDYNQYLEQRKANESLVEIIDKFIDYTNARNVTCDDYASYYTDYFAWEERIFRDEKEQEIYDLLRPE</sequence>
<reference evidence="1" key="1">
    <citation type="submission" date="2021-06" db="EMBL/GenBank/DDBJ databases">
        <authorList>
            <person name="Kallberg Y."/>
            <person name="Tangrot J."/>
            <person name="Rosling A."/>
        </authorList>
    </citation>
    <scope>NUCLEOTIDE SEQUENCE</scope>
    <source>
        <strain evidence="1">FL966</strain>
    </source>
</reference>
<accession>A0A9N8Z6L6</accession>
<name>A0A9N8Z6L6_9GLOM</name>
<dbReference type="OrthoDB" id="10535291at2759"/>
<proteinExistence type="predicted"/>
<comment type="caution">
    <text evidence="1">The sequence shown here is derived from an EMBL/GenBank/DDBJ whole genome shotgun (WGS) entry which is preliminary data.</text>
</comment>
<evidence type="ECO:0000313" key="2">
    <source>
        <dbReference type="Proteomes" id="UP000789759"/>
    </source>
</evidence>
<keyword evidence="2" id="KW-1185">Reference proteome</keyword>